<gene>
    <name evidence="3" type="ORF">CFP56_006397</name>
</gene>
<feature type="domain" description="DUF7054" evidence="2">
    <location>
        <begin position="76"/>
        <end position="159"/>
    </location>
</feature>
<comment type="caution">
    <text evidence="3">The sequence shown here is derived from an EMBL/GenBank/DDBJ whole genome shotgun (WGS) entry which is preliminary data.</text>
</comment>
<dbReference type="InterPro" id="IPR055482">
    <property type="entry name" value="DUF7054"/>
</dbReference>
<evidence type="ECO:0000256" key="1">
    <source>
        <dbReference type="SAM" id="MobiDB-lite"/>
    </source>
</evidence>
<reference evidence="3 4" key="1">
    <citation type="journal article" date="2018" name="Sci. Data">
        <title>The draft genome sequence of cork oak.</title>
        <authorList>
            <person name="Ramos A.M."/>
            <person name="Usie A."/>
            <person name="Barbosa P."/>
            <person name="Barros P.M."/>
            <person name="Capote T."/>
            <person name="Chaves I."/>
            <person name="Simoes F."/>
            <person name="Abreu I."/>
            <person name="Carrasquinho I."/>
            <person name="Faro C."/>
            <person name="Guimaraes J.B."/>
            <person name="Mendonca D."/>
            <person name="Nobrega F."/>
            <person name="Rodrigues L."/>
            <person name="Saibo N.J.M."/>
            <person name="Varela M.C."/>
            <person name="Egas C."/>
            <person name="Matos J."/>
            <person name="Miguel C.M."/>
            <person name="Oliveira M.M."/>
            <person name="Ricardo C.P."/>
            <person name="Goncalves S."/>
        </authorList>
    </citation>
    <scope>NUCLEOTIDE SEQUENCE [LARGE SCALE GENOMIC DNA]</scope>
    <source>
        <strain evidence="4">cv. HL8</strain>
    </source>
</reference>
<organism evidence="3 4">
    <name type="scientific">Quercus suber</name>
    <name type="common">Cork oak</name>
    <dbReference type="NCBI Taxonomy" id="58331"/>
    <lineage>
        <taxon>Eukaryota</taxon>
        <taxon>Viridiplantae</taxon>
        <taxon>Streptophyta</taxon>
        <taxon>Embryophyta</taxon>
        <taxon>Tracheophyta</taxon>
        <taxon>Spermatophyta</taxon>
        <taxon>Magnoliopsida</taxon>
        <taxon>eudicotyledons</taxon>
        <taxon>Gunneridae</taxon>
        <taxon>Pentapetalae</taxon>
        <taxon>rosids</taxon>
        <taxon>fabids</taxon>
        <taxon>Fagales</taxon>
        <taxon>Fagaceae</taxon>
        <taxon>Quercus</taxon>
    </lineage>
</organism>
<dbReference type="InterPro" id="IPR040358">
    <property type="entry name" value="At4g22758-like"/>
</dbReference>
<proteinExistence type="predicted"/>
<feature type="region of interest" description="Disordered" evidence="1">
    <location>
        <begin position="17"/>
        <end position="39"/>
    </location>
</feature>
<name>A0AAW0L7H4_QUESU</name>
<dbReference type="PANTHER" id="PTHR33270">
    <property type="entry name" value="BNAC05G50380D PROTEIN"/>
    <property type="match status" value="1"/>
</dbReference>
<dbReference type="AlphaFoldDB" id="A0AAW0L7H4"/>
<dbReference type="Pfam" id="PF23156">
    <property type="entry name" value="DUF7054"/>
    <property type="match status" value="1"/>
</dbReference>
<dbReference type="EMBL" id="PKMF04000138">
    <property type="protein sequence ID" value="KAK7847608.1"/>
    <property type="molecule type" value="Genomic_DNA"/>
</dbReference>
<accession>A0AAW0L7H4</accession>
<keyword evidence="4" id="KW-1185">Reference proteome</keyword>
<protein>
    <recommendedName>
        <fullName evidence="2">DUF7054 domain-containing protein</fullName>
    </recommendedName>
</protein>
<dbReference type="Proteomes" id="UP000237347">
    <property type="component" value="Unassembled WGS sequence"/>
</dbReference>
<evidence type="ECO:0000313" key="4">
    <source>
        <dbReference type="Proteomes" id="UP000237347"/>
    </source>
</evidence>
<sequence>MNPRSLTFNRRSCDGAVRIPSSSNSSSSSSSYYRSMQTFPPERHTDLVRSRRGLITVPRRIAPAPETGGGSQSPRLTKLLLNVTIERSLGPIHVVISPENKVRDLTKTALEIYAREKRRPLLPETDPHCFELHYSQFSLESLKPEEKLINLGSRNFFLCYKPSTSTGSSCSKEAKKAINTAFPLTKLMDFLL</sequence>
<dbReference type="PANTHER" id="PTHR33270:SF7">
    <property type="entry name" value="SNRNP25 UBIQUITIN-LIKE DOMAIN-CONTAINING PROTEIN"/>
    <property type="match status" value="1"/>
</dbReference>
<evidence type="ECO:0000259" key="2">
    <source>
        <dbReference type="Pfam" id="PF23156"/>
    </source>
</evidence>
<evidence type="ECO:0000313" key="3">
    <source>
        <dbReference type="EMBL" id="KAK7847608.1"/>
    </source>
</evidence>
<feature type="compositionally biased region" description="Low complexity" evidence="1">
    <location>
        <begin position="21"/>
        <end position="31"/>
    </location>
</feature>